<dbReference type="PANTHER" id="PTHR43861">
    <property type="entry name" value="TRANS-ACONITATE 2-METHYLTRANSFERASE-RELATED"/>
    <property type="match status" value="1"/>
</dbReference>
<protein>
    <submittedName>
        <fullName evidence="4">(diamondback moth) hypothetical protein</fullName>
    </submittedName>
</protein>
<sequence length="331" mass="38341">MYGNPGLRFHGRFSPCGSVARSPRINKYARRRSRDNPSDAPRPRTLRKKTLNEKNFTMKAVMNEAELYHKSNSLQRRDALNCLDEYADRIKWRSEGDRVIDIGCGDGSVTAEVVRARMGRGRLVGCDLSEQMVKYAAQHHRDARTSFCVLDIEGDLPDEHRGVYHHAFSFYTLHWIHQQEKAFTNIFDLLAPGGDCLLIFLGHMPMFDVYRVLSTSPKWSRWLADVEKYISPYHDSLEPEKDIAQMMKRIGFREVEVQYKDSTFIYDKLEILRKAVMAVNPFSIPKDLQDSFMDDYLDVVRDLRLMDEANNNVDSVSIRTHYSLIVAYGTK</sequence>
<dbReference type="Gene3D" id="3.40.50.150">
    <property type="entry name" value="Vaccinia Virus protein VP39"/>
    <property type="match status" value="1"/>
</dbReference>
<evidence type="ECO:0000313" key="4">
    <source>
        <dbReference type="EMBL" id="CAG9119254.1"/>
    </source>
</evidence>
<dbReference type="SUPFAM" id="SSF53335">
    <property type="entry name" value="S-adenosyl-L-methionine-dependent methyltransferases"/>
    <property type="match status" value="1"/>
</dbReference>
<dbReference type="GO" id="GO:0008168">
    <property type="term" value="F:methyltransferase activity"/>
    <property type="evidence" value="ECO:0007669"/>
    <property type="project" value="UniProtKB-KW"/>
</dbReference>
<gene>
    <name evidence="4" type="ORF">PLXY2_LOCUS6811</name>
</gene>
<evidence type="ECO:0000259" key="3">
    <source>
        <dbReference type="Pfam" id="PF13649"/>
    </source>
</evidence>
<comment type="caution">
    <text evidence="4">The sequence shown here is derived from an EMBL/GenBank/DDBJ whole genome shotgun (WGS) entry which is preliminary data.</text>
</comment>
<evidence type="ECO:0000313" key="5">
    <source>
        <dbReference type="Proteomes" id="UP000653454"/>
    </source>
</evidence>
<dbReference type="CDD" id="cd02440">
    <property type="entry name" value="AdoMet_MTases"/>
    <property type="match status" value="1"/>
</dbReference>
<dbReference type="PANTHER" id="PTHR43861:SF1">
    <property type="entry name" value="TRANS-ACONITATE 2-METHYLTRANSFERASE"/>
    <property type="match status" value="1"/>
</dbReference>
<dbReference type="Pfam" id="PF13649">
    <property type="entry name" value="Methyltransf_25"/>
    <property type="match status" value="1"/>
</dbReference>
<keyword evidence="1" id="KW-0489">Methyltransferase</keyword>
<dbReference type="EMBL" id="CAJHNJ030000022">
    <property type="protein sequence ID" value="CAG9119254.1"/>
    <property type="molecule type" value="Genomic_DNA"/>
</dbReference>
<keyword evidence="5" id="KW-1185">Reference proteome</keyword>
<evidence type="ECO:0000256" key="2">
    <source>
        <dbReference type="ARBA" id="ARBA00022679"/>
    </source>
</evidence>
<organism evidence="4 5">
    <name type="scientific">Plutella xylostella</name>
    <name type="common">Diamondback moth</name>
    <name type="synonym">Plutella maculipennis</name>
    <dbReference type="NCBI Taxonomy" id="51655"/>
    <lineage>
        <taxon>Eukaryota</taxon>
        <taxon>Metazoa</taxon>
        <taxon>Ecdysozoa</taxon>
        <taxon>Arthropoda</taxon>
        <taxon>Hexapoda</taxon>
        <taxon>Insecta</taxon>
        <taxon>Pterygota</taxon>
        <taxon>Neoptera</taxon>
        <taxon>Endopterygota</taxon>
        <taxon>Lepidoptera</taxon>
        <taxon>Glossata</taxon>
        <taxon>Ditrysia</taxon>
        <taxon>Yponomeutoidea</taxon>
        <taxon>Plutellidae</taxon>
        <taxon>Plutella</taxon>
    </lineage>
</organism>
<evidence type="ECO:0000256" key="1">
    <source>
        <dbReference type="ARBA" id="ARBA00022603"/>
    </source>
</evidence>
<dbReference type="AlphaFoldDB" id="A0A8S4EVB6"/>
<keyword evidence="2" id="KW-0808">Transferase</keyword>
<dbReference type="Proteomes" id="UP000653454">
    <property type="component" value="Unassembled WGS sequence"/>
</dbReference>
<dbReference type="GO" id="GO:0032259">
    <property type="term" value="P:methylation"/>
    <property type="evidence" value="ECO:0007669"/>
    <property type="project" value="UniProtKB-KW"/>
</dbReference>
<dbReference type="InterPro" id="IPR041698">
    <property type="entry name" value="Methyltransf_25"/>
</dbReference>
<dbReference type="InterPro" id="IPR029063">
    <property type="entry name" value="SAM-dependent_MTases_sf"/>
</dbReference>
<feature type="domain" description="Methyltransferase" evidence="3">
    <location>
        <begin position="99"/>
        <end position="194"/>
    </location>
</feature>
<accession>A0A8S4EVB6</accession>
<reference evidence="4" key="1">
    <citation type="submission" date="2020-11" db="EMBL/GenBank/DDBJ databases">
        <authorList>
            <person name="Whiteford S."/>
        </authorList>
    </citation>
    <scope>NUCLEOTIDE SEQUENCE</scope>
</reference>
<name>A0A8S4EVB6_PLUXY</name>
<proteinExistence type="predicted"/>